<feature type="transmembrane region" description="Helical" evidence="8">
    <location>
        <begin position="249"/>
        <end position="281"/>
    </location>
</feature>
<evidence type="ECO:0000256" key="3">
    <source>
        <dbReference type="ARBA" id="ARBA00022676"/>
    </source>
</evidence>
<keyword evidence="5 8" id="KW-0812">Transmembrane</keyword>
<keyword evidence="6 8" id="KW-1133">Transmembrane helix</keyword>
<feature type="transmembrane region" description="Helical" evidence="8">
    <location>
        <begin position="135"/>
        <end position="154"/>
    </location>
</feature>
<keyword evidence="2" id="KW-1003">Cell membrane</keyword>
<evidence type="ECO:0000256" key="1">
    <source>
        <dbReference type="ARBA" id="ARBA00004651"/>
    </source>
</evidence>
<feature type="transmembrane region" description="Helical" evidence="8">
    <location>
        <begin position="317"/>
        <end position="334"/>
    </location>
</feature>
<evidence type="ECO:0000256" key="8">
    <source>
        <dbReference type="SAM" id="Phobius"/>
    </source>
</evidence>
<comment type="caution">
    <text evidence="10">The sequence shown here is derived from an EMBL/GenBank/DDBJ whole genome shotgun (WGS) entry which is preliminary data.</text>
</comment>
<evidence type="ECO:0000259" key="9">
    <source>
        <dbReference type="Pfam" id="PF13231"/>
    </source>
</evidence>
<evidence type="ECO:0000313" key="10">
    <source>
        <dbReference type="EMBL" id="TGX53471.1"/>
    </source>
</evidence>
<evidence type="ECO:0000256" key="6">
    <source>
        <dbReference type="ARBA" id="ARBA00022989"/>
    </source>
</evidence>
<keyword evidence="4" id="KW-0808">Transferase</keyword>
<protein>
    <recommendedName>
        <fullName evidence="9">Glycosyltransferase RgtA/B/C/D-like domain-containing protein</fullName>
    </recommendedName>
</protein>
<feature type="transmembrane region" description="Helical" evidence="8">
    <location>
        <begin position="111"/>
        <end position="129"/>
    </location>
</feature>
<reference evidence="10 11" key="1">
    <citation type="submission" date="2019-04" db="EMBL/GenBank/DDBJ databases">
        <title>Sphingomonas psychrotolerans sp. nov., isolated from soil in the Tianshan Mountains, Xinjiang, China.</title>
        <authorList>
            <person name="Luo Y."/>
            <person name="Sheng H."/>
        </authorList>
    </citation>
    <scope>NUCLEOTIDE SEQUENCE [LARGE SCALE GENOMIC DNA]</scope>
    <source>
        <strain evidence="10 11">ZFGT-11</strain>
    </source>
</reference>
<evidence type="ECO:0000256" key="5">
    <source>
        <dbReference type="ARBA" id="ARBA00022692"/>
    </source>
</evidence>
<evidence type="ECO:0000256" key="4">
    <source>
        <dbReference type="ARBA" id="ARBA00022679"/>
    </source>
</evidence>
<dbReference type="GO" id="GO:0005886">
    <property type="term" value="C:plasma membrane"/>
    <property type="evidence" value="ECO:0007669"/>
    <property type="project" value="UniProtKB-SubCell"/>
</dbReference>
<dbReference type="PANTHER" id="PTHR33908">
    <property type="entry name" value="MANNOSYLTRANSFERASE YKCB-RELATED"/>
    <property type="match status" value="1"/>
</dbReference>
<evidence type="ECO:0000313" key="11">
    <source>
        <dbReference type="Proteomes" id="UP000306147"/>
    </source>
</evidence>
<accession>A0A4S1XBJ7</accession>
<comment type="subcellular location">
    <subcellularLocation>
        <location evidence="1">Cell membrane</location>
        <topology evidence="1">Multi-pass membrane protein</topology>
    </subcellularLocation>
</comment>
<dbReference type="InterPro" id="IPR038731">
    <property type="entry name" value="RgtA/B/C-like"/>
</dbReference>
<evidence type="ECO:0000256" key="7">
    <source>
        <dbReference type="ARBA" id="ARBA00023136"/>
    </source>
</evidence>
<sequence>MTNGARADWSRGDLLVVPILLGAVALRVATSGYSLWFDEIAAVTLAHQPLELLWSGWMAREANPPLYYTLLKGWMALFGDGDTAVQMVSVTIGTAGIAAAWWLARRIGGSWAGLLAAALFATSAAHLDFSQEVRGYILAQTAALFGCIAIRAYLERPRLAPLAGYALAALVALYAHTTMVVFVALANVAMLWLLRRDPRALARWLAANAGVALLWSWWGWISLGQAGAAASTFGWIARPDPGAALEMTAVIYLPLYLAAEKIAVAPLLVLAWLGGLGWFAVRDRRPMVVLLAILAVGAPVALWTLSQKLPIFLPRTLFWAAGPMLVLLAVALAGQRARPVRLALIAVILALQVGATLRWLPMRESEAWPQAVAAMAKADPQAVLLVEGDAMGVAARHYVDAARARLRLVIVSHPAGGSDRWAEGLVSAPRIDAHAARALLVRRGHFFTLKRGDYDPARLLVTVGIEQPLGGTTEARQPGLSLWRARPVAAR</sequence>
<dbReference type="GO" id="GO:0016763">
    <property type="term" value="F:pentosyltransferase activity"/>
    <property type="evidence" value="ECO:0007669"/>
    <property type="project" value="TreeGrafter"/>
</dbReference>
<dbReference type="PANTHER" id="PTHR33908:SF11">
    <property type="entry name" value="MEMBRANE PROTEIN"/>
    <property type="match status" value="1"/>
</dbReference>
<feature type="transmembrane region" description="Helical" evidence="8">
    <location>
        <begin position="166"/>
        <end position="194"/>
    </location>
</feature>
<dbReference type="OrthoDB" id="559425at2"/>
<feature type="domain" description="Glycosyltransferase RgtA/B/C/D-like" evidence="9">
    <location>
        <begin position="63"/>
        <end position="218"/>
    </location>
</feature>
<organism evidence="10 11">
    <name type="scientific">Sphingomonas gei</name>
    <dbReference type="NCBI Taxonomy" id="1395960"/>
    <lineage>
        <taxon>Bacteria</taxon>
        <taxon>Pseudomonadati</taxon>
        <taxon>Pseudomonadota</taxon>
        <taxon>Alphaproteobacteria</taxon>
        <taxon>Sphingomonadales</taxon>
        <taxon>Sphingomonadaceae</taxon>
        <taxon>Sphingomonas</taxon>
    </lineage>
</organism>
<keyword evidence="11" id="KW-1185">Reference proteome</keyword>
<evidence type="ECO:0000256" key="2">
    <source>
        <dbReference type="ARBA" id="ARBA00022475"/>
    </source>
</evidence>
<feature type="transmembrane region" description="Helical" evidence="8">
    <location>
        <begin position="340"/>
        <end position="360"/>
    </location>
</feature>
<dbReference type="GO" id="GO:0009103">
    <property type="term" value="P:lipopolysaccharide biosynthetic process"/>
    <property type="evidence" value="ECO:0007669"/>
    <property type="project" value="UniProtKB-ARBA"/>
</dbReference>
<dbReference type="Proteomes" id="UP000306147">
    <property type="component" value="Unassembled WGS sequence"/>
</dbReference>
<keyword evidence="7 8" id="KW-0472">Membrane</keyword>
<gene>
    <name evidence="10" type="ORF">E5A73_11580</name>
</gene>
<feature type="transmembrane region" description="Helical" evidence="8">
    <location>
        <begin position="12"/>
        <end position="29"/>
    </location>
</feature>
<name>A0A4S1XBJ7_9SPHN</name>
<proteinExistence type="predicted"/>
<dbReference type="AlphaFoldDB" id="A0A4S1XBJ7"/>
<feature type="transmembrane region" description="Helical" evidence="8">
    <location>
        <begin position="287"/>
        <end position="305"/>
    </location>
</feature>
<dbReference type="Pfam" id="PF13231">
    <property type="entry name" value="PMT_2"/>
    <property type="match status" value="1"/>
</dbReference>
<feature type="transmembrane region" description="Helical" evidence="8">
    <location>
        <begin position="84"/>
        <end position="104"/>
    </location>
</feature>
<dbReference type="InterPro" id="IPR050297">
    <property type="entry name" value="LipidA_mod_glycosyltrf_83"/>
</dbReference>
<dbReference type="EMBL" id="SRXT01000004">
    <property type="protein sequence ID" value="TGX53471.1"/>
    <property type="molecule type" value="Genomic_DNA"/>
</dbReference>
<dbReference type="RefSeq" id="WP_135963977.1">
    <property type="nucleotide sequence ID" value="NZ_SRXT01000004.1"/>
</dbReference>
<keyword evidence="3" id="KW-0328">Glycosyltransferase</keyword>